<dbReference type="PANTHER" id="PTHR46890">
    <property type="entry name" value="NON-LTR RETROLELEMENT REVERSE TRANSCRIPTASE-LIKE PROTEIN-RELATED"/>
    <property type="match status" value="1"/>
</dbReference>
<evidence type="ECO:0000313" key="2">
    <source>
        <dbReference type="Proteomes" id="UP000235145"/>
    </source>
</evidence>
<proteinExistence type="predicted"/>
<sequence>MLRRQVGVHQSWSFSQIWLILMSNWTRVRVGETVLENRSALSKSLADLEKIDALDLAQKAKVQWAIEGDENSKYFNDGGWIDDLNAVKKEFLFHFKAHFSLPTQHRIHLGDPFPSRLSELQIWWLEEDVIVEEIKRVVWDCGSDKSPGPNGFTFEIFWKFWHVVGTKVVEAVADSKFVKDFRPISLISCQYKIVGKILANRLSNVVDDLVSVEQSAFVSGRQILDGPMILNEVIS</sequence>
<accession>A0A9R1WG33</accession>
<dbReference type="Proteomes" id="UP000235145">
    <property type="component" value="Unassembled WGS sequence"/>
</dbReference>
<protein>
    <recommendedName>
        <fullName evidence="3">Reverse transcriptase domain-containing protein</fullName>
    </recommendedName>
</protein>
<gene>
    <name evidence="1" type="ORF">LSAT_V11C200087100</name>
</gene>
<comment type="caution">
    <text evidence="1">The sequence shown here is derived from an EMBL/GenBank/DDBJ whole genome shotgun (WGS) entry which is preliminary data.</text>
</comment>
<organism evidence="1 2">
    <name type="scientific">Lactuca sativa</name>
    <name type="common">Garden lettuce</name>
    <dbReference type="NCBI Taxonomy" id="4236"/>
    <lineage>
        <taxon>Eukaryota</taxon>
        <taxon>Viridiplantae</taxon>
        <taxon>Streptophyta</taxon>
        <taxon>Embryophyta</taxon>
        <taxon>Tracheophyta</taxon>
        <taxon>Spermatophyta</taxon>
        <taxon>Magnoliopsida</taxon>
        <taxon>eudicotyledons</taxon>
        <taxon>Gunneridae</taxon>
        <taxon>Pentapetalae</taxon>
        <taxon>asterids</taxon>
        <taxon>campanulids</taxon>
        <taxon>Asterales</taxon>
        <taxon>Asteraceae</taxon>
        <taxon>Cichorioideae</taxon>
        <taxon>Cichorieae</taxon>
        <taxon>Lactucinae</taxon>
        <taxon>Lactuca</taxon>
    </lineage>
</organism>
<dbReference type="InterPro" id="IPR052343">
    <property type="entry name" value="Retrotransposon-Effector_Assoc"/>
</dbReference>
<evidence type="ECO:0000313" key="1">
    <source>
        <dbReference type="EMBL" id="KAJ0221831.1"/>
    </source>
</evidence>
<dbReference type="AlphaFoldDB" id="A0A9R1WG33"/>
<dbReference type="EMBL" id="NBSK02000002">
    <property type="protein sequence ID" value="KAJ0221831.1"/>
    <property type="molecule type" value="Genomic_DNA"/>
</dbReference>
<keyword evidence="2" id="KW-1185">Reference proteome</keyword>
<reference evidence="1 2" key="1">
    <citation type="journal article" date="2017" name="Nat. Commun.">
        <title>Genome assembly with in vitro proximity ligation data and whole-genome triplication in lettuce.</title>
        <authorList>
            <person name="Reyes-Chin-Wo S."/>
            <person name="Wang Z."/>
            <person name="Yang X."/>
            <person name="Kozik A."/>
            <person name="Arikit S."/>
            <person name="Song C."/>
            <person name="Xia L."/>
            <person name="Froenicke L."/>
            <person name="Lavelle D.O."/>
            <person name="Truco M.J."/>
            <person name="Xia R."/>
            <person name="Zhu S."/>
            <person name="Xu C."/>
            <person name="Xu H."/>
            <person name="Xu X."/>
            <person name="Cox K."/>
            <person name="Korf I."/>
            <person name="Meyers B.C."/>
            <person name="Michelmore R.W."/>
        </authorList>
    </citation>
    <scope>NUCLEOTIDE SEQUENCE [LARGE SCALE GENOMIC DNA]</scope>
    <source>
        <strain evidence="2">cv. Salinas</strain>
        <tissue evidence="1">Seedlings</tissue>
    </source>
</reference>
<evidence type="ECO:0008006" key="3">
    <source>
        <dbReference type="Google" id="ProtNLM"/>
    </source>
</evidence>
<dbReference type="PANTHER" id="PTHR46890:SF48">
    <property type="entry name" value="RNA-DIRECTED DNA POLYMERASE"/>
    <property type="match status" value="1"/>
</dbReference>
<name>A0A9R1WG33_LACSA</name>